<evidence type="ECO:0000256" key="1">
    <source>
        <dbReference type="ARBA" id="ARBA00010857"/>
    </source>
</evidence>
<dbReference type="Pfam" id="PF00382">
    <property type="entry name" value="TFIIB"/>
    <property type="match status" value="2"/>
</dbReference>
<dbReference type="GO" id="GO:0070897">
    <property type="term" value="P:transcription preinitiation complex assembly"/>
    <property type="evidence" value="ECO:0007669"/>
    <property type="project" value="InterPro"/>
</dbReference>
<feature type="domain" description="Cyclin-like" evidence="5">
    <location>
        <begin position="417"/>
        <end position="498"/>
    </location>
</feature>
<proteinExistence type="inferred from homology"/>
<dbReference type="SUPFAM" id="SSF57783">
    <property type="entry name" value="Zinc beta-ribbon"/>
    <property type="match status" value="1"/>
</dbReference>
<comment type="caution">
    <text evidence="6">The sequence shown here is derived from an EMBL/GenBank/DDBJ whole genome shotgun (WGS) entry which is preliminary data.</text>
</comment>
<evidence type="ECO:0000259" key="5">
    <source>
        <dbReference type="SMART" id="SM00385"/>
    </source>
</evidence>
<evidence type="ECO:0000256" key="3">
    <source>
        <dbReference type="ARBA" id="ARBA00023015"/>
    </source>
</evidence>
<dbReference type="Pfam" id="PF08271">
    <property type="entry name" value="Zn_Ribbon_TF"/>
    <property type="match status" value="1"/>
</dbReference>
<evidence type="ECO:0000256" key="2">
    <source>
        <dbReference type="ARBA" id="ARBA00022737"/>
    </source>
</evidence>
<evidence type="ECO:0000313" key="7">
    <source>
        <dbReference type="Proteomes" id="UP000768163"/>
    </source>
</evidence>
<dbReference type="InterPro" id="IPR013150">
    <property type="entry name" value="TFIIB_cyclin"/>
</dbReference>
<dbReference type="GO" id="GO:0017025">
    <property type="term" value="F:TBP-class protein binding"/>
    <property type="evidence" value="ECO:0007669"/>
    <property type="project" value="InterPro"/>
</dbReference>
<dbReference type="PANTHER" id="PTHR11618:SF13">
    <property type="entry name" value="TRANSCRIPTION INITIATION FACTOR IIB"/>
    <property type="match status" value="1"/>
</dbReference>
<dbReference type="InterPro" id="IPR013763">
    <property type="entry name" value="Cyclin-like_dom"/>
</dbReference>
<dbReference type="InterPro" id="IPR000812">
    <property type="entry name" value="TFIIB"/>
</dbReference>
<evidence type="ECO:0000313" key="6">
    <source>
        <dbReference type="EMBL" id="NCN64985.1"/>
    </source>
</evidence>
<keyword evidence="3" id="KW-0805">Transcription regulation</keyword>
<dbReference type="PANTHER" id="PTHR11618">
    <property type="entry name" value="TRANSCRIPTION INITIATION FACTOR IIB-RELATED"/>
    <property type="match status" value="1"/>
</dbReference>
<feature type="domain" description="Cyclin-like" evidence="5">
    <location>
        <begin position="323"/>
        <end position="404"/>
    </location>
</feature>
<keyword evidence="4" id="KW-0804">Transcription</keyword>
<accession>A0A8J7YW14</accession>
<dbReference type="SMART" id="SM00385">
    <property type="entry name" value="CYCLIN"/>
    <property type="match status" value="2"/>
</dbReference>
<reference evidence="6" key="1">
    <citation type="submission" date="2019-11" db="EMBL/GenBank/DDBJ databases">
        <title>Lipid analysis of CO2-rich subsurface aquifers suggests an autotrophy-based deep biosphere with lysolipids enriched in CPR bacteria.</title>
        <authorList>
            <person name="Probst A.J."/>
            <person name="Elling F.J."/>
            <person name="Castelle C.J."/>
            <person name="Zhu Q."/>
            <person name="Elvert M."/>
            <person name="Birarda G."/>
            <person name="Holman H.-Y."/>
            <person name="Lane K.R."/>
            <person name="Ladd B."/>
            <person name="Ryan M.C."/>
            <person name="Woyke T."/>
            <person name="Hinrichs K.-U."/>
            <person name="Banfield J.F."/>
        </authorList>
    </citation>
    <scope>NUCLEOTIDE SEQUENCE</scope>
    <source>
        <strain evidence="6">CG_2015-01_33_1645</strain>
    </source>
</reference>
<dbReference type="InterPro" id="IPR013137">
    <property type="entry name" value="Znf_TFIIB"/>
</dbReference>
<dbReference type="Gene3D" id="1.10.472.10">
    <property type="entry name" value="Cyclin-like"/>
    <property type="match status" value="1"/>
</dbReference>
<dbReference type="Gene3D" id="1.10.472.170">
    <property type="match status" value="1"/>
</dbReference>
<organism evidence="6 7">
    <name type="scientific">Candidatus Altarchaeum hamiconexum</name>
    <dbReference type="NCBI Taxonomy" id="1803513"/>
    <lineage>
        <taxon>Archaea</taxon>
        <taxon>Candidatus Altarchaeota</taxon>
        <taxon>Candidatus Altiarchaeia</taxon>
        <taxon>Candidatus Altarchaeales</taxon>
        <taxon>Candidatus Altarchaeaceae</taxon>
        <taxon>Candidatus Altarchaeum</taxon>
    </lineage>
</organism>
<dbReference type="PRINTS" id="PR00685">
    <property type="entry name" value="TIFACTORIIB"/>
</dbReference>
<dbReference type="EMBL" id="JAACVF010000071">
    <property type="protein sequence ID" value="NCN64985.1"/>
    <property type="molecule type" value="Genomic_DNA"/>
</dbReference>
<dbReference type="InterPro" id="IPR036915">
    <property type="entry name" value="Cyclin-like_sf"/>
</dbReference>
<name>A0A8J7YW14_9ARCH</name>
<dbReference type="Proteomes" id="UP000768163">
    <property type="component" value="Unassembled WGS sequence"/>
</dbReference>
<evidence type="ECO:0000256" key="4">
    <source>
        <dbReference type="ARBA" id="ARBA00023163"/>
    </source>
</evidence>
<keyword evidence="2" id="KW-0677">Repeat</keyword>
<protein>
    <recommendedName>
        <fullName evidence="5">Cyclin-like domain-containing protein</fullName>
    </recommendedName>
</protein>
<dbReference type="SUPFAM" id="SSF47954">
    <property type="entry name" value="Cyclin-like"/>
    <property type="match status" value="2"/>
</dbReference>
<dbReference type="AlphaFoldDB" id="A0A8J7YW14"/>
<gene>
    <name evidence="6" type="ORF">GW910_02765</name>
</gene>
<dbReference type="GO" id="GO:0097550">
    <property type="term" value="C:transcription preinitiation complex"/>
    <property type="evidence" value="ECO:0007669"/>
    <property type="project" value="TreeGrafter"/>
</dbReference>
<comment type="similarity">
    <text evidence="1">Belongs to the TFIIB family.</text>
</comment>
<sequence length="502" mass="56139">MRCPECKGIMFVFGKIQTEKAQQDAIKRYLKNTYLPELGAKKENLIADLEGAEHIYKEGIIEIMGKSGVIGNLSVKSDIKIDKRYGCQIGGDAFIYPLGKAVFENGHTTIYSDNGDKGECLFTIEDFSLAKEKQIALWENLKKNLDKNIIDKVTLLNDLEGCEISREGCEILVKKENKAVLLIYLKCVLSLNAEKEKEWTIGFTEKTDNEIQIFYESAFPDTKTGEIICSNCGTIIESDIIDTGAEWRSFDSGQREKRSRASGAIKDAKVSRGLTTEIDRYDRDAKGGGFEAERKVELYRMRRLQTRSRMSDSVGRNLSIALPELDRMCSLLELGETIKEDCAHLYRQAVDKGFVKGRSIESILGAIICYTTRNKGEPRTLEEIAEKSGISKKEIGRSYKHTLKSMNLKPPRTNVENYITLYASKLGISNTAEEEAQKILADAKKYGITAGRGPSGIAGAIIYLACECIGENFPKKELLGLVGITLSTLHSRREEIKNKLKL</sequence>